<accession>A0ABS6JZ13</accession>
<dbReference type="SUPFAM" id="SSF52540">
    <property type="entry name" value="P-loop containing nucleoside triphosphate hydrolases"/>
    <property type="match status" value="1"/>
</dbReference>
<sequence length="758" mass="88830">MIDSSRWTEINSMEDAGERSQTILNEIQPKLREILDQFIHTYQTNAPELGHYFRHGYESTLKTTVSDAKNPKYAEKKKNYGRKGFVELQEHRFFREPYSESIFTALKLNFNLEHQQIRIEMNASFYPILVGGPEINKQKFAQMIEVLSEDIEIWVIDDGLQRIAQHNLHDQLKSYFDKRRTPTIHFGKIVSIDGTMREEDLLELMWDTYEKLAPVRQFVSDELETHSSALTVLDKLKEHNDTLPIRIHNHDYKIVLDDVVKMKTHVTKQAYSVYEKEQLIVQGDMLFIHRGQLGKEFLGVRVKNAGMMYPQIRPFLDEKIYEWTFRKSFYQRGRHNEDNQNQLLQEQAHHDLRKNGFTFVDEQSFLIGHYDNSTQEFQEDIGDIKSKLITASLIFADVKGHISLPKGESGLHSQEKLDEDDEDLVEGTESISFDLVNIFDAIEGSEFTFSKEIIRDFHLNMTSLEDKHFVILNGISGTGKTQLSKIYANAVYGLNVDDDNPYLKIIPVRPDWMDSTALFGYYSSFEKKYIRTEFLDVLLRANEEKDRPFFVVLDEMNLAKVEYYLSDYLSAVESKMPIQLHVNDEVEDIPKTVEIPNNIYLIGTINVDETTHSLSDKVLDRAFVMTLSDVDLETFWDRLDNKFKDSLQLEWGLLTELHSLLIPYDLHFGYRTVKEMLRKLHKNATLPAEIRMERIHAVDRVISEKVLPKLRGDEQLLPLFDAWTDWCKTRLEEGSETMRHLDRMRKELDRYGATQFWR</sequence>
<comment type="caution">
    <text evidence="1">The sequence shown here is derived from an EMBL/GenBank/DDBJ whole genome shotgun (WGS) entry which is preliminary data.</text>
</comment>
<dbReference type="InterPro" id="IPR027417">
    <property type="entry name" value="P-loop_NTPase"/>
</dbReference>
<dbReference type="Gene3D" id="3.40.50.300">
    <property type="entry name" value="P-loop containing nucleotide triphosphate hydrolases"/>
    <property type="match status" value="1"/>
</dbReference>
<organism evidence="1 2">
    <name type="scientific">Evansella alkalicola</name>
    <dbReference type="NCBI Taxonomy" id="745819"/>
    <lineage>
        <taxon>Bacteria</taxon>
        <taxon>Bacillati</taxon>
        <taxon>Bacillota</taxon>
        <taxon>Bacilli</taxon>
        <taxon>Bacillales</taxon>
        <taxon>Bacillaceae</taxon>
        <taxon>Evansella</taxon>
    </lineage>
</organism>
<gene>
    <name evidence="1" type="ORF">KS407_20620</name>
</gene>
<evidence type="ECO:0000313" key="1">
    <source>
        <dbReference type="EMBL" id="MBU9723827.1"/>
    </source>
</evidence>
<reference evidence="1 2" key="1">
    <citation type="submission" date="2021-06" db="EMBL/GenBank/DDBJ databases">
        <title>Bacillus sp. RD4P76, an endophyte from a halophyte.</title>
        <authorList>
            <person name="Sun J.-Q."/>
        </authorList>
    </citation>
    <scope>NUCLEOTIDE SEQUENCE [LARGE SCALE GENOMIC DNA]</scope>
    <source>
        <strain evidence="1 2">JCM 17098</strain>
    </source>
</reference>
<protein>
    <submittedName>
        <fullName evidence="1">Uncharacterized protein</fullName>
    </submittedName>
</protein>
<dbReference type="EMBL" id="JAHQCR010000087">
    <property type="protein sequence ID" value="MBU9723827.1"/>
    <property type="molecule type" value="Genomic_DNA"/>
</dbReference>
<keyword evidence="2" id="KW-1185">Reference proteome</keyword>
<dbReference type="RefSeq" id="WP_088073851.1">
    <property type="nucleotide sequence ID" value="NZ_JAHQCR010000087.1"/>
</dbReference>
<name>A0ABS6JZ13_9BACI</name>
<dbReference type="Proteomes" id="UP000790580">
    <property type="component" value="Unassembled WGS sequence"/>
</dbReference>
<evidence type="ECO:0000313" key="2">
    <source>
        <dbReference type="Proteomes" id="UP000790580"/>
    </source>
</evidence>
<proteinExistence type="predicted"/>